<feature type="transmembrane region" description="Helical" evidence="5">
    <location>
        <begin position="404"/>
        <end position="424"/>
    </location>
</feature>
<feature type="transmembrane region" description="Helical" evidence="5">
    <location>
        <begin position="12"/>
        <end position="28"/>
    </location>
</feature>
<keyword evidence="4 5" id="KW-0472">Membrane</keyword>
<evidence type="ECO:0000256" key="5">
    <source>
        <dbReference type="SAM" id="Phobius"/>
    </source>
</evidence>
<dbReference type="InterPro" id="IPR051533">
    <property type="entry name" value="WaaL-like"/>
</dbReference>
<keyword evidence="7" id="KW-0436">Ligase</keyword>
<reference evidence="7" key="2">
    <citation type="submission" date="2024-06" db="EMBL/GenBank/DDBJ databases">
        <authorList>
            <person name="Petrova K.O."/>
            <person name="Toshchakov S.V."/>
            <person name="Boltjanskaja Y.V."/>
            <person name="Kevbrin V."/>
        </authorList>
    </citation>
    <scope>NUCLEOTIDE SEQUENCE</scope>
    <source>
        <strain evidence="7">Z-910T</strain>
    </source>
</reference>
<protein>
    <submittedName>
        <fullName evidence="7">O-antigen ligase family protein</fullName>
    </submittedName>
</protein>
<keyword evidence="3 5" id="KW-1133">Transmembrane helix</keyword>
<evidence type="ECO:0000256" key="4">
    <source>
        <dbReference type="ARBA" id="ARBA00023136"/>
    </source>
</evidence>
<dbReference type="PANTHER" id="PTHR37422">
    <property type="entry name" value="TEICHURONIC ACID BIOSYNTHESIS PROTEIN TUAE"/>
    <property type="match status" value="1"/>
</dbReference>
<feature type="transmembrane region" description="Helical" evidence="5">
    <location>
        <begin position="92"/>
        <end position="112"/>
    </location>
</feature>
<sequence>MSKTKIGDVTSYRVLVFTFITLLLNFQIEQRVTIVPYAEHLVVGIQTSIAIFALFHIKLKTNSYNIIILVTWAILLLWSLMTGLWSEFQILTLQRTFFVFGLGLILLILVYSDNNPLKTFIRTNYILCYIGLFVSMYGLAVWFFGEIFTINGQMFQIWDLGSFSLQQNIRGFYQGQSSAVRISSLFGNPNRFAIMLIYTLVSTTTLFSLRKLTYKKFIVFMMVQMIALFLTSSRAGIVFALFAVALVLVFTKREIRTTPFKSIFILFSFIIISFAITINKDLFYSFFSTRSSLLAGREEAWAVGLEIFGSNPFHGLGFGVSSEVLNSMFNITITLHNLYIALLVELGIMGLLLFIFITFVAIFRGGGILLDYKVNSNLRKCIVSSLALITALTLYQFFEIITLRYSFFGIYWVYLIGFVTATIYRKD</sequence>
<evidence type="ECO:0000256" key="3">
    <source>
        <dbReference type="ARBA" id="ARBA00022989"/>
    </source>
</evidence>
<dbReference type="GO" id="GO:0016874">
    <property type="term" value="F:ligase activity"/>
    <property type="evidence" value="ECO:0007669"/>
    <property type="project" value="UniProtKB-KW"/>
</dbReference>
<feature type="transmembrane region" description="Helical" evidence="5">
    <location>
        <begin position="64"/>
        <end position="86"/>
    </location>
</feature>
<gene>
    <name evidence="7" type="ORF">PRVXT_001614</name>
</gene>
<dbReference type="InterPro" id="IPR007016">
    <property type="entry name" value="O-antigen_ligase-rel_domated"/>
</dbReference>
<feature type="transmembrane region" description="Helical" evidence="5">
    <location>
        <begin position="338"/>
        <end position="360"/>
    </location>
</feature>
<keyword evidence="2 5" id="KW-0812">Transmembrane</keyword>
<dbReference type="AlphaFoldDB" id="A0AAU7VHQ8"/>
<feature type="transmembrane region" description="Helical" evidence="5">
    <location>
        <begin position="34"/>
        <end position="57"/>
    </location>
</feature>
<evidence type="ECO:0000313" key="7">
    <source>
        <dbReference type="EMBL" id="XBX73621.1"/>
    </source>
</evidence>
<feature type="transmembrane region" description="Helical" evidence="5">
    <location>
        <begin position="124"/>
        <end position="145"/>
    </location>
</feature>
<feature type="transmembrane region" description="Helical" evidence="5">
    <location>
        <begin position="217"/>
        <end position="250"/>
    </location>
</feature>
<name>A0AAU7VHQ8_9FIRM</name>
<evidence type="ECO:0000259" key="6">
    <source>
        <dbReference type="Pfam" id="PF04932"/>
    </source>
</evidence>
<evidence type="ECO:0000256" key="2">
    <source>
        <dbReference type="ARBA" id="ARBA00022692"/>
    </source>
</evidence>
<feature type="transmembrane region" description="Helical" evidence="5">
    <location>
        <begin position="381"/>
        <end position="398"/>
    </location>
</feature>
<organism evidence="7">
    <name type="scientific">Proteinivorax tanatarense</name>
    <dbReference type="NCBI Taxonomy" id="1260629"/>
    <lineage>
        <taxon>Bacteria</taxon>
        <taxon>Bacillati</taxon>
        <taxon>Bacillota</taxon>
        <taxon>Clostridia</taxon>
        <taxon>Eubacteriales</taxon>
        <taxon>Proteinivoracaceae</taxon>
        <taxon>Proteinivorax</taxon>
    </lineage>
</organism>
<dbReference type="EMBL" id="CP158367">
    <property type="protein sequence ID" value="XBX73621.1"/>
    <property type="molecule type" value="Genomic_DNA"/>
</dbReference>
<feature type="transmembrane region" description="Helical" evidence="5">
    <location>
        <begin position="262"/>
        <end position="279"/>
    </location>
</feature>
<reference evidence="7" key="1">
    <citation type="journal article" date="2013" name="Extremophiles">
        <title>Proteinivorax tanatarense gen. nov., sp. nov., an anaerobic, haloalkaliphilic, proteolytic bacterium isolated from a decaying algal bloom, and proposal of Proteinivoraceae fam. nov.</title>
        <authorList>
            <person name="Kevbrin V."/>
            <person name="Boltyanskaya Y."/>
            <person name="Zhilina T."/>
            <person name="Kolganova T."/>
            <person name="Lavrentjeva E."/>
            <person name="Kuznetsov B."/>
        </authorList>
    </citation>
    <scope>NUCLEOTIDE SEQUENCE</scope>
    <source>
        <strain evidence="7">Z-910T</strain>
    </source>
</reference>
<feature type="transmembrane region" description="Helical" evidence="5">
    <location>
        <begin position="192"/>
        <end position="210"/>
    </location>
</feature>
<dbReference type="RefSeq" id="WP_350342383.1">
    <property type="nucleotide sequence ID" value="NZ_CP158367.1"/>
</dbReference>
<feature type="domain" description="O-antigen ligase-related" evidence="6">
    <location>
        <begin position="221"/>
        <end position="355"/>
    </location>
</feature>
<comment type="subcellular location">
    <subcellularLocation>
        <location evidence="1">Membrane</location>
        <topology evidence="1">Multi-pass membrane protein</topology>
    </subcellularLocation>
</comment>
<dbReference type="PANTHER" id="PTHR37422:SF13">
    <property type="entry name" value="LIPOPOLYSACCHARIDE BIOSYNTHESIS PROTEIN PA4999-RELATED"/>
    <property type="match status" value="1"/>
</dbReference>
<evidence type="ECO:0000256" key="1">
    <source>
        <dbReference type="ARBA" id="ARBA00004141"/>
    </source>
</evidence>
<accession>A0AAU7VHQ8</accession>
<dbReference type="GO" id="GO:0016020">
    <property type="term" value="C:membrane"/>
    <property type="evidence" value="ECO:0007669"/>
    <property type="project" value="UniProtKB-SubCell"/>
</dbReference>
<dbReference type="Pfam" id="PF04932">
    <property type="entry name" value="Wzy_C"/>
    <property type="match status" value="1"/>
</dbReference>
<proteinExistence type="predicted"/>